<sequence>MTIFVIPTIMLLLSLTVPQGNKMKKTLTIFVIPTIMLLLSLTVPQGHVVALNVVEIILLVIHCIVCYYYVKSDDKKI</sequence>
<keyword evidence="1" id="KW-1133">Transmembrane helix</keyword>
<organism evidence="2">
    <name type="scientific">Escherichia phage fEgEco12</name>
    <dbReference type="NCBI Taxonomy" id="3158837"/>
    <lineage>
        <taxon>Viruses</taxon>
        <taxon>Duplodnaviria</taxon>
        <taxon>Heunggongvirae</taxon>
        <taxon>Uroviricota</taxon>
        <taxon>Caudoviricetes</taxon>
    </lineage>
</organism>
<accession>A0AAU7PI06</accession>
<evidence type="ECO:0000256" key="1">
    <source>
        <dbReference type="SAM" id="Phobius"/>
    </source>
</evidence>
<keyword evidence="1" id="KW-0472">Membrane</keyword>
<protein>
    <submittedName>
        <fullName evidence="2">Uncharacterized protein</fullName>
    </submittedName>
</protein>
<proteinExistence type="predicted"/>
<evidence type="ECO:0000313" key="2">
    <source>
        <dbReference type="EMBL" id="XBS49523.1"/>
    </source>
</evidence>
<reference evidence="2" key="1">
    <citation type="submission" date="2024-05" db="EMBL/GenBank/DDBJ databases">
        <authorList>
            <person name="Badawy S."/>
            <person name="Skurnik M."/>
        </authorList>
    </citation>
    <scope>NUCLEOTIDE SEQUENCE</scope>
</reference>
<feature type="transmembrane region" description="Helical" evidence="1">
    <location>
        <begin position="26"/>
        <end position="43"/>
    </location>
</feature>
<dbReference type="EMBL" id="PP777464">
    <property type="protein sequence ID" value="XBS49523.1"/>
    <property type="molecule type" value="Genomic_DNA"/>
</dbReference>
<feature type="transmembrane region" description="Helical" evidence="1">
    <location>
        <begin position="49"/>
        <end position="70"/>
    </location>
</feature>
<name>A0AAU7PI06_9CAUD</name>
<keyword evidence="1" id="KW-0812">Transmembrane</keyword>